<accession>A0A0A0EHI3</accession>
<reference evidence="1 2" key="1">
    <citation type="journal article" date="2015" name="Antonie Van Leeuwenhoek">
        <title>Pseudooceanicola atlanticus gen. nov. sp. nov., isolated from surface seawater of the Atlantic Ocean and reclassification of Oceanicola batsensis, Oceanicola marinus, Oceanicola nitratireducens, Oceanicola nanhaiensis, Oceanicola antarcticus and Oceanicola flagellatus, as Pseudooceanicola batsensis comb. nov., Pseudooceanicola marinus comb. nov., Pseudooceanicola nitratireducens comb. nov., Pseudooceanicola nanhaiensis comb. nov., Pseudooceanicola antarcticus comb. nov., and Pseudooceanicola flagellatus comb. nov.</title>
        <authorList>
            <person name="Lai Q."/>
            <person name="Li G."/>
            <person name="Liu X."/>
            <person name="Du Y."/>
            <person name="Sun F."/>
            <person name="Shao Z."/>
        </authorList>
    </citation>
    <scope>NUCLEOTIDE SEQUENCE [LARGE SCALE GENOMIC DNA]</scope>
    <source>
        <strain evidence="1 2">22II-s11g</strain>
    </source>
</reference>
<organism evidence="1 2">
    <name type="scientific">Pseudooceanicola atlanticus</name>
    <dbReference type="NCBI Taxonomy" id="1461694"/>
    <lineage>
        <taxon>Bacteria</taxon>
        <taxon>Pseudomonadati</taxon>
        <taxon>Pseudomonadota</taxon>
        <taxon>Alphaproteobacteria</taxon>
        <taxon>Rhodobacterales</taxon>
        <taxon>Paracoccaceae</taxon>
        <taxon>Pseudooceanicola</taxon>
    </lineage>
</organism>
<name>A0A0A0EHI3_9RHOB</name>
<dbReference type="OrthoDB" id="7862860at2"/>
<sequence length="118" mass="13364">MTNENQNIANLFDQILDREREVLMSGEFSEIPGLVDQKTILLEQLNDLQGPDSAQLENLQTKALRNQELLDNALQGIRHVANRFATLRKLSKSLETYDERGLKTSLPSAVTSKVERRA</sequence>
<comment type="caution">
    <text evidence="1">The sequence shown here is derived from an EMBL/GenBank/DDBJ whole genome shotgun (WGS) entry which is preliminary data.</text>
</comment>
<dbReference type="EMBL" id="AQQX01000002">
    <property type="protein sequence ID" value="KGM49770.1"/>
    <property type="molecule type" value="Genomic_DNA"/>
</dbReference>
<evidence type="ECO:0000313" key="2">
    <source>
        <dbReference type="Proteomes" id="UP000030004"/>
    </source>
</evidence>
<evidence type="ECO:0008006" key="3">
    <source>
        <dbReference type="Google" id="ProtNLM"/>
    </source>
</evidence>
<dbReference type="STRING" id="1461694.ATO9_07090"/>
<protein>
    <recommendedName>
        <fullName evidence="3">Flagellar biosynthesis protein FlgN</fullName>
    </recommendedName>
</protein>
<proteinExistence type="predicted"/>
<gene>
    <name evidence="1" type="ORF">ATO9_07090</name>
</gene>
<dbReference type="Proteomes" id="UP000030004">
    <property type="component" value="Unassembled WGS sequence"/>
</dbReference>
<dbReference type="AlphaFoldDB" id="A0A0A0EHI3"/>
<dbReference type="RefSeq" id="WP_043747144.1">
    <property type="nucleotide sequence ID" value="NZ_AQQX01000002.1"/>
</dbReference>
<keyword evidence="2" id="KW-1185">Reference proteome</keyword>
<evidence type="ECO:0000313" key="1">
    <source>
        <dbReference type="EMBL" id="KGM49770.1"/>
    </source>
</evidence>
<dbReference type="eggNOG" id="ENOG50331HA">
    <property type="taxonomic scope" value="Bacteria"/>
</dbReference>